<dbReference type="PANTHER" id="PTHR43881">
    <property type="entry name" value="GAMMA-GLUTAMYLTRANSPEPTIDASE (AFU_ORTHOLOGUE AFUA_4G13580)"/>
    <property type="match status" value="1"/>
</dbReference>
<evidence type="ECO:0000313" key="1">
    <source>
        <dbReference type="EMBL" id="GIG97187.1"/>
    </source>
</evidence>
<sequence length="535" mass="56462">MSRTSAGGGPPRGSIVHGYRGAVAAGSADAAHTAVDVLTAGGTAMDAAVAASAVQCVVEFPWCGVGGDMFMLVDRADTGVVALNGSGAAPADIGTGLRESPRVPRFGPLSVAVPGLPMAWQVGLARFGSRPLTDLLEPATKLAYDGFRVDERLSRALAQVHPELADHPELAALVNRNGSTVGALFSQPDLGRTLEALGRHGAEWFYRGEFAERLAAHMRAHGGPLGPADLARHEADWTEPLSIDYRGHQIYQTPPVSLGVLMLSQLRILEQFDLARLRPGSAELIDLMVRAKLAAFADLPTTVPDPDQPGWDVREQLSAERVAWWRDRLSRLPYAETVPAPGGTDTTCLAVTDATGMTVTMIHSLFNSFGSRELVDGTGVILNDRLAGLRTGAEPGPRLVPGARPSHTLNAYLVKRGGRVVIAGATPGGRGQVQTNTQILVNLVDHGMSPLAAVEHPRWLHGTPRRYAEDSVLHVEDGLPDGSVDRLGELGYEVRVADGSDDDDLFGSATVVGPTPCTGLYAVADGRRGAAATAW</sequence>
<protein>
    <submittedName>
        <fullName evidence="1">Gamma-glutamyltransferase</fullName>
    </submittedName>
</protein>
<organism evidence="1 2">
    <name type="scientific">Plantactinospora mayteni</name>
    <dbReference type="NCBI Taxonomy" id="566021"/>
    <lineage>
        <taxon>Bacteria</taxon>
        <taxon>Bacillati</taxon>
        <taxon>Actinomycetota</taxon>
        <taxon>Actinomycetes</taxon>
        <taxon>Micromonosporales</taxon>
        <taxon>Micromonosporaceae</taxon>
        <taxon>Plantactinospora</taxon>
    </lineage>
</organism>
<dbReference type="EMBL" id="BONX01000023">
    <property type="protein sequence ID" value="GIG97187.1"/>
    <property type="molecule type" value="Genomic_DNA"/>
</dbReference>
<dbReference type="InterPro" id="IPR043138">
    <property type="entry name" value="GGT_lsub"/>
</dbReference>
<name>A0ABQ4ER86_9ACTN</name>
<dbReference type="InterPro" id="IPR052896">
    <property type="entry name" value="GGT-like_enzyme"/>
</dbReference>
<evidence type="ECO:0000313" key="2">
    <source>
        <dbReference type="Proteomes" id="UP000621500"/>
    </source>
</evidence>
<reference evidence="1 2" key="1">
    <citation type="submission" date="2021-01" db="EMBL/GenBank/DDBJ databases">
        <title>Whole genome shotgun sequence of Plantactinospora mayteni NBRC 109088.</title>
        <authorList>
            <person name="Komaki H."/>
            <person name="Tamura T."/>
        </authorList>
    </citation>
    <scope>NUCLEOTIDE SEQUENCE [LARGE SCALE GENOMIC DNA]</scope>
    <source>
        <strain evidence="1 2">NBRC 109088</strain>
    </source>
</reference>
<dbReference type="Gene3D" id="1.10.246.130">
    <property type="match status" value="1"/>
</dbReference>
<comment type="caution">
    <text evidence="1">The sequence shown here is derived from an EMBL/GenBank/DDBJ whole genome shotgun (WGS) entry which is preliminary data.</text>
</comment>
<dbReference type="InterPro" id="IPR043137">
    <property type="entry name" value="GGT_ssub_C"/>
</dbReference>
<dbReference type="SUPFAM" id="SSF56235">
    <property type="entry name" value="N-terminal nucleophile aminohydrolases (Ntn hydrolases)"/>
    <property type="match status" value="1"/>
</dbReference>
<dbReference type="InterPro" id="IPR029055">
    <property type="entry name" value="Ntn_hydrolases_N"/>
</dbReference>
<dbReference type="Proteomes" id="UP000621500">
    <property type="component" value="Unassembled WGS sequence"/>
</dbReference>
<dbReference type="Gene3D" id="3.60.20.40">
    <property type="match status" value="1"/>
</dbReference>
<dbReference type="PANTHER" id="PTHR43881:SF5">
    <property type="entry name" value="GAMMA-GLUTAMYLTRANSPEPTIDASE"/>
    <property type="match status" value="1"/>
</dbReference>
<accession>A0ABQ4ER86</accession>
<keyword evidence="2" id="KW-1185">Reference proteome</keyword>
<dbReference type="Pfam" id="PF01019">
    <property type="entry name" value="G_glu_transpept"/>
    <property type="match status" value="1"/>
</dbReference>
<proteinExistence type="predicted"/>
<dbReference type="RefSeq" id="WP_203858660.1">
    <property type="nucleotide sequence ID" value="NZ_BAAAZQ010000001.1"/>
</dbReference>
<dbReference type="PRINTS" id="PR01210">
    <property type="entry name" value="GGTRANSPTASE"/>
</dbReference>
<gene>
    <name evidence="1" type="primary">ggtB</name>
    <name evidence="1" type="ORF">Pma05_37600</name>
</gene>